<dbReference type="Gene3D" id="3.10.129.10">
    <property type="entry name" value="Hotdog Thioesterase"/>
    <property type="match status" value="1"/>
</dbReference>
<feature type="binding site" evidence="2">
    <location>
        <position position="117"/>
    </location>
    <ligand>
        <name>substrate</name>
    </ligand>
</feature>
<feature type="binding site" evidence="2">
    <location>
        <position position="66"/>
    </location>
    <ligand>
        <name>substrate</name>
    </ligand>
</feature>
<evidence type="ECO:0000256" key="2">
    <source>
        <dbReference type="PIRSR" id="PIRSR014972-2"/>
    </source>
</evidence>
<dbReference type="AlphaFoldDB" id="A0A2T2X3S5"/>
<dbReference type="SUPFAM" id="SSF54637">
    <property type="entry name" value="Thioesterase/thiol ester dehydrase-isomerase"/>
    <property type="match status" value="1"/>
</dbReference>
<dbReference type="PIRSF" id="PIRSF014972">
    <property type="entry name" value="FlK"/>
    <property type="match status" value="1"/>
</dbReference>
<evidence type="ECO:0000259" key="3">
    <source>
        <dbReference type="Pfam" id="PF22636"/>
    </source>
</evidence>
<sequence>MSSSSFSPVVGLKGKAQWTVSSQHLAESFGNDGVPVLATPMLLDLMEIAADQAVRPVMPEDWISVGVSANLKHLKLTPEGFTLWAEAVVVAIDRQKIEFQIKVYDNLDLVGEAEHSRFCMPKQRLDDQIQHKRARLSAETRG</sequence>
<dbReference type="InterPro" id="IPR025540">
    <property type="entry name" value="FlK"/>
</dbReference>
<feature type="binding site" evidence="2">
    <location>
        <position position="66"/>
    </location>
    <ligand>
        <name>CoA</name>
        <dbReference type="ChEBI" id="CHEBI:57287"/>
    </ligand>
</feature>
<dbReference type="PANTHER" id="PTHR36934">
    <property type="entry name" value="BLR0278 PROTEIN"/>
    <property type="match status" value="1"/>
</dbReference>
<proteinExistence type="predicted"/>
<evidence type="ECO:0000313" key="4">
    <source>
        <dbReference type="EMBL" id="PSR29129.1"/>
    </source>
</evidence>
<evidence type="ECO:0000256" key="1">
    <source>
        <dbReference type="PIRSR" id="PIRSR014972-1"/>
    </source>
</evidence>
<protein>
    <submittedName>
        <fullName evidence="4">Thioesterase</fullName>
    </submittedName>
</protein>
<feature type="active site" evidence="1">
    <location>
        <position position="73"/>
    </location>
</feature>
<dbReference type="EMBL" id="PXYT01000017">
    <property type="protein sequence ID" value="PSR29129.1"/>
    <property type="molecule type" value="Genomic_DNA"/>
</dbReference>
<dbReference type="Proteomes" id="UP000242699">
    <property type="component" value="Unassembled WGS sequence"/>
</dbReference>
<dbReference type="Pfam" id="PF22636">
    <property type="entry name" value="FlK"/>
    <property type="match status" value="1"/>
</dbReference>
<dbReference type="InterPro" id="IPR029069">
    <property type="entry name" value="HotDog_dom_sf"/>
</dbReference>
<organism evidence="4 5">
    <name type="scientific">Sulfobacillus benefaciens</name>
    <dbReference type="NCBI Taxonomy" id="453960"/>
    <lineage>
        <taxon>Bacteria</taxon>
        <taxon>Bacillati</taxon>
        <taxon>Bacillota</taxon>
        <taxon>Clostridia</taxon>
        <taxon>Eubacteriales</taxon>
        <taxon>Clostridiales Family XVII. Incertae Sedis</taxon>
        <taxon>Sulfobacillus</taxon>
    </lineage>
</organism>
<reference evidence="4 5" key="1">
    <citation type="journal article" date="2014" name="BMC Genomics">
        <title>Comparison of environmental and isolate Sulfobacillus genomes reveals diverse carbon, sulfur, nitrogen, and hydrogen metabolisms.</title>
        <authorList>
            <person name="Justice N.B."/>
            <person name="Norman A."/>
            <person name="Brown C.T."/>
            <person name="Singh A."/>
            <person name="Thomas B.C."/>
            <person name="Banfield J.F."/>
        </authorList>
    </citation>
    <scope>NUCLEOTIDE SEQUENCE [LARGE SCALE GENOMIC DNA]</scope>
    <source>
        <strain evidence="4">AMDSBA1</strain>
    </source>
</reference>
<dbReference type="PANTHER" id="PTHR36934:SF1">
    <property type="entry name" value="THIOESTERASE DOMAIN-CONTAINING PROTEIN"/>
    <property type="match status" value="1"/>
</dbReference>
<feature type="domain" description="Fluoroacetyl-CoA-specific thioesterase-like" evidence="3">
    <location>
        <begin position="20"/>
        <end position="122"/>
    </location>
</feature>
<feature type="active site" evidence="1">
    <location>
        <position position="47"/>
    </location>
</feature>
<comment type="caution">
    <text evidence="4">The sequence shown here is derived from an EMBL/GenBank/DDBJ whole genome shotgun (WGS) entry which is preliminary data.</text>
</comment>
<dbReference type="InterPro" id="IPR054485">
    <property type="entry name" value="FlK-like_dom"/>
</dbReference>
<gene>
    <name evidence="4" type="ORF">C7B43_08970</name>
</gene>
<evidence type="ECO:0000313" key="5">
    <source>
        <dbReference type="Proteomes" id="UP000242699"/>
    </source>
</evidence>
<feature type="active site" evidence="1">
    <location>
        <position position="39"/>
    </location>
</feature>
<accession>A0A2T2X3S5</accession>
<name>A0A2T2X3S5_9FIRM</name>